<comment type="caution">
    <text evidence="5">The sequence shown here is derived from an EMBL/GenBank/DDBJ whole genome shotgun (WGS) entry which is preliminary data.</text>
</comment>
<evidence type="ECO:0000313" key="6">
    <source>
        <dbReference type="Proteomes" id="UP001201262"/>
    </source>
</evidence>
<organism evidence="5 6">
    <name type="scientific">Talaromyces proteolyticus</name>
    <dbReference type="NCBI Taxonomy" id="1131652"/>
    <lineage>
        <taxon>Eukaryota</taxon>
        <taxon>Fungi</taxon>
        <taxon>Dikarya</taxon>
        <taxon>Ascomycota</taxon>
        <taxon>Pezizomycotina</taxon>
        <taxon>Eurotiomycetes</taxon>
        <taxon>Eurotiomycetidae</taxon>
        <taxon>Eurotiales</taxon>
        <taxon>Trichocomaceae</taxon>
        <taxon>Talaromyces</taxon>
        <taxon>Talaromyces sect. Bacilispori</taxon>
    </lineage>
</organism>
<accession>A0AAD4KN14</accession>
<keyword evidence="2" id="KW-0560">Oxidoreductase</keyword>
<dbReference type="EMBL" id="JAJTJA010000008">
    <property type="protein sequence ID" value="KAH8695332.1"/>
    <property type="molecule type" value="Genomic_DNA"/>
</dbReference>
<dbReference type="GO" id="GO:0005783">
    <property type="term" value="C:endoplasmic reticulum"/>
    <property type="evidence" value="ECO:0007669"/>
    <property type="project" value="TreeGrafter"/>
</dbReference>
<dbReference type="PANTHER" id="PTHR44169">
    <property type="entry name" value="NADPH-DEPENDENT 1-ACYLDIHYDROXYACETONE PHOSPHATE REDUCTASE"/>
    <property type="match status" value="1"/>
</dbReference>
<comment type="similarity">
    <text evidence="1 3">Belongs to the short-chain dehydrogenases/reductases (SDR) family.</text>
</comment>
<keyword evidence="4" id="KW-1133">Transmembrane helix</keyword>
<dbReference type="PRINTS" id="PR00081">
    <property type="entry name" value="GDHRDH"/>
</dbReference>
<dbReference type="InterPro" id="IPR036291">
    <property type="entry name" value="NAD(P)-bd_dom_sf"/>
</dbReference>
<dbReference type="Proteomes" id="UP001201262">
    <property type="component" value="Unassembled WGS sequence"/>
</dbReference>
<dbReference type="GO" id="GO:0019433">
    <property type="term" value="P:triglyceride catabolic process"/>
    <property type="evidence" value="ECO:0007669"/>
    <property type="project" value="TreeGrafter"/>
</dbReference>
<evidence type="ECO:0000256" key="4">
    <source>
        <dbReference type="SAM" id="Phobius"/>
    </source>
</evidence>
<dbReference type="RefSeq" id="XP_046070474.1">
    <property type="nucleotide sequence ID" value="XM_046211533.1"/>
</dbReference>
<gene>
    <name evidence="5" type="ORF">BGW36DRAFT_299432</name>
</gene>
<sequence>MSQSALVTGCSRGGLGDAMAQAFRKANVKVFATARDLNKIQHLKDIGCEVLLLDVTSESSIREAVSTITKLNNGRLDFLVNNAGRGKLLLTALMKGHTSPLSDISISDARQTFEVNVLSVLAVSQAFLPLLIEAKGRVINIGSIGGKASLSRYQGKWSNQYCLGVYAASKAALNMMSETMRVELAPFGVHVITVIAGTINDTPFYTNQPSLQIREGSIYSAIRDTIATTQRGERLKVGAMSASDFAKGVVSNSMKPKPRLWFWHGGRTMAVWIITVFLPHTFLVRRRTRQIIKY</sequence>
<protein>
    <submittedName>
        <fullName evidence="5">Uncharacterized protein</fullName>
    </submittedName>
</protein>
<dbReference type="AlphaFoldDB" id="A0AAD4KN14"/>
<dbReference type="SUPFAM" id="SSF51735">
    <property type="entry name" value="NAD(P)-binding Rossmann-fold domains"/>
    <property type="match status" value="1"/>
</dbReference>
<dbReference type="GO" id="GO:0000140">
    <property type="term" value="F:acylglycerone-phosphate reductase (NADP+) activity"/>
    <property type="evidence" value="ECO:0007669"/>
    <property type="project" value="TreeGrafter"/>
</dbReference>
<evidence type="ECO:0000256" key="1">
    <source>
        <dbReference type="ARBA" id="ARBA00006484"/>
    </source>
</evidence>
<name>A0AAD4KN14_9EURO</name>
<reference evidence="5" key="1">
    <citation type="submission" date="2021-12" db="EMBL/GenBank/DDBJ databases">
        <title>Convergent genome expansion in fungi linked to evolution of root-endophyte symbiosis.</title>
        <authorList>
            <consortium name="DOE Joint Genome Institute"/>
            <person name="Ke Y.-H."/>
            <person name="Bonito G."/>
            <person name="Liao H.-L."/>
            <person name="Looney B."/>
            <person name="Rojas-Flechas A."/>
            <person name="Nash J."/>
            <person name="Hameed K."/>
            <person name="Schadt C."/>
            <person name="Martin F."/>
            <person name="Crous P.W."/>
            <person name="Miettinen O."/>
            <person name="Magnuson J.K."/>
            <person name="Labbe J."/>
            <person name="Jacobson D."/>
            <person name="Doktycz M.J."/>
            <person name="Veneault-Fourrey C."/>
            <person name="Kuo A."/>
            <person name="Mondo S."/>
            <person name="Calhoun S."/>
            <person name="Riley R."/>
            <person name="Ohm R."/>
            <person name="LaButti K."/>
            <person name="Andreopoulos B."/>
            <person name="Pangilinan J."/>
            <person name="Nolan M."/>
            <person name="Tritt A."/>
            <person name="Clum A."/>
            <person name="Lipzen A."/>
            <person name="Daum C."/>
            <person name="Barry K."/>
            <person name="Grigoriev I.V."/>
            <person name="Vilgalys R."/>
        </authorList>
    </citation>
    <scope>NUCLEOTIDE SEQUENCE</scope>
    <source>
        <strain evidence="5">PMI_201</strain>
    </source>
</reference>
<dbReference type="Gene3D" id="3.40.50.720">
    <property type="entry name" value="NAD(P)-binding Rossmann-like Domain"/>
    <property type="match status" value="1"/>
</dbReference>
<evidence type="ECO:0000256" key="3">
    <source>
        <dbReference type="RuleBase" id="RU000363"/>
    </source>
</evidence>
<dbReference type="PRINTS" id="PR00080">
    <property type="entry name" value="SDRFAMILY"/>
</dbReference>
<dbReference type="GO" id="GO:0006654">
    <property type="term" value="P:phosphatidic acid biosynthetic process"/>
    <property type="evidence" value="ECO:0007669"/>
    <property type="project" value="TreeGrafter"/>
</dbReference>
<dbReference type="CDD" id="cd05374">
    <property type="entry name" value="17beta-HSD-like_SDR_c"/>
    <property type="match status" value="1"/>
</dbReference>
<dbReference type="GO" id="GO:0005811">
    <property type="term" value="C:lipid droplet"/>
    <property type="evidence" value="ECO:0007669"/>
    <property type="project" value="TreeGrafter"/>
</dbReference>
<dbReference type="PANTHER" id="PTHR44169:SF3">
    <property type="entry name" value="SHORT-CHAIN DEHYDROGENASE SRDE"/>
    <property type="match status" value="1"/>
</dbReference>
<keyword evidence="4" id="KW-0812">Transmembrane</keyword>
<keyword evidence="4" id="KW-0472">Membrane</keyword>
<feature type="transmembrane region" description="Helical" evidence="4">
    <location>
        <begin position="261"/>
        <end position="284"/>
    </location>
</feature>
<proteinExistence type="inferred from homology"/>
<dbReference type="GO" id="GO:0004806">
    <property type="term" value="F:triacylglycerol lipase activity"/>
    <property type="evidence" value="ECO:0007669"/>
    <property type="project" value="TreeGrafter"/>
</dbReference>
<evidence type="ECO:0000313" key="5">
    <source>
        <dbReference type="EMBL" id="KAH8695332.1"/>
    </source>
</evidence>
<dbReference type="Pfam" id="PF00106">
    <property type="entry name" value="adh_short"/>
    <property type="match status" value="1"/>
</dbReference>
<keyword evidence="6" id="KW-1185">Reference proteome</keyword>
<evidence type="ECO:0000256" key="2">
    <source>
        <dbReference type="ARBA" id="ARBA00023002"/>
    </source>
</evidence>
<dbReference type="InterPro" id="IPR002347">
    <property type="entry name" value="SDR_fam"/>
</dbReference>
<dbReference type="GeneID" id="70241820"/>